<dbReference type="CDD" id="cd01310">
    <property type="entry name" value="TatD_DNAse"/>
    <property type="match status" value="1"/>
</dbReference>
<dbReference type="InterPro" id="IPR015991">
    <property type="entry name" value="TatD/YcfH-like"/>
</dbReference>
<feature type="binding site" evidence="3">
    <location>
        <position position="146"/>
    </location>
    <ligand>
        <name>a divalent metal cation</name>
        <dbReference type="ChEBI" id="CHEBI:60240"/>
        <label>2</label>
    </ligand>
</feature>
<dbReference type="GO" id="GO:0004536">
    <property type="term" value="F:DNA nuclease activity"/>
    <property type="evidence" value="ECO:0007669"/>
    <property type="project" value="InterPro"/>
</dbReference>
<dbReference type="InterPro" id="IPR001130">
    <property type="entry name" value="TatD-like"/>
</dbReference>
<dbReference type="GO" id="GO:0046872">
    <property type="term" value="F:metal ion binding"/>
    <property type="evidence" value="ECO:0007669"/>
    <property type="project" value="UniProtKB-KW"/>
</dbReference>
<feature type="binding site" evidence="3">
    <location>
        <position position="88"/>
    </location>
    <ligand>
        <name>a divalent metal cation</name>
        <dbReference type="ChEBI" id="CHEBI:60240"/>
        <label>1</label>
    </ligand>
</feature>
<dbReference type="PANTHER" id="PTHR46124:SF2">
    <property type="entry name" value="D-AMINOACYL-TRNA DEACYLASE"/>
    <property type="match status" value="1"/>
</dbReference>
<sequence length="249" mass="25736">MIDTHAHLDACEEPAALLVERARAAGVTRIVTVGTGIDSCHAALAIAEANAGVCAALGIDPHQAGAAAGQIGELAALLEHPQAVAVGETGLDYFHDLAPRSSQRRLFERQLELAAAVGKPVVIHTRDADDDTAAMLAGFPGTVVLHCFSAPGLLDTAIDRGYYVSFAGNVTFPRAGELREAATHVPDDRILAETDSPYLAPQPVRGTRNEPAHVVHTLTALAAVRGADAAALGRQIDANATAAFALPAP</sequence>
<dbReference type="PROSITE" id="PS01090">
    <property type="entry name" value="TATD_2"/>
    <property type="match status" value="1"/>
</dbReference>
<feature type="binding site" evidence="3">
    <location>
        <position position="195"/>
    </location>
    <ligand>
        <name>a divalent metal cation</name>
        <dbReference type="ChEBI" id="CHEBI:60240"/>
        <label>1</label>
    </ligand>
</feature>
<evidence type="ECO:0000256" key="1">
    <source>
        <dbReference type="ARBA" id="ARBA00022723"/>
    </source>
</evidence>
<feature type="binding site" evidence="3">
    <location>
        <position position="124"/>
    </location>
    <ligand>
        <name>a divalent metal cation</name>
        <dbReference type="ChEBI" id="CHEBI:60240"/>
        <label>2</label>
    </ligand>
</feature>
<reference evidence="5" key="2">
    <citation type="journal article" date="2019" name="MicrobiologyOpen">
        <title>High-quality draft genome sequence of Gaiella occulta isolated from a 150 meter deep mineral water borehole and comparison with the genome sequences of other deep-branching lineages of the phylum Actinobacteria.</title>
        <authorList>
            <person name="Severino R."/>
            <person name="Froufe H.J.C."/>
            <person name="Barroso C."/>
            <person name="Albuquerque L."/>
            <person name="Lobo-da-Cunha A."/>
            <person name="da Costa M.S."/>
            <person name="Egas C."/>
        </authorList>
    </citation>
    <scope>NUCLEOTIDE SEQUENCE [LARGE SCALE GENOMIC DNA]</scope>
    <source>
        <strain evidence="5">F2-233</strain>
    </source>
</reference>
<name>A0A7M2YV26_9ACTN</name>
<dbReference type="RefSeq" id="WP_181813652.1">
    <property type="nucleotide sequence ID" value="NZ_QQZY01000006.1"/>
</dbReference>
<gene>
    <name evidence="4" type="ORF">Gocc_2490</name>
</gene>
<comment type="caution">
    <text evidence="4">The sequence shown here is derived from an EMBL/GenBank/DDBJ whole genome shotgun (WGS) entry which is preliminary data.</text>
</comment>
<dbReference type="PIRSF" id="PIRSF005902">
    <property type="entry name" value="DNase_TatD"/>
    <property type="match status" value="1"/>
</dbReference>
<dbReference type="SUPFAM" id="SSF51556">
    <property type="entry name" value="Metallo-dependent hydrolases"/>
    <property type="match status" value="1"/>
</dbReference>
<dbReference type="GO" id="GO:0016788">
    <property type="term" value="F:hydrolase activity, acting on ester bonds"/>
    <property type="evidence" value="ECO:0007669"/>
    <property type="project" value="InterPro"/>
</dbReference>
<dbReference type="NCBIfam" id="TIGR00010">
    <property type="entry name" value="YchF/TatD family DNA exonuclease"/>
    <property type="match status" value="1"/>
</dbReference>
<keyword evidence="1 3" id="KW-0479">Metal-binding</keyword>
<dbReference type="PROSITE" id="PS01137">
    <property type="entry name" value="TATD_1"/>
    <property type="match status" value="1"/>
</dbReference>
<dbReference type="InterPro" id="IPR018228">
    <property type="entry name" value="DNase_TatD-rel_CS"/>
</dbReference>
<proteinExistence type="predicted"/>
<feature type="binding site" evidence="3">
    <location>
        <position position="5"/>
    </location>
    <ligand>
        <name>a divalent metal cation</name>
        <dbReference type="ChEBI" id="CHEBI:60240"/>
        <label>1</label>
    </ligand>
</feature>
<keyword evidence="2 4" id="KW-0378">Hydrolase</keyword>
<feature type="binding site" evidence="3">
    <location>
        <position position="7"/>
    </location>
    <ligand>
        <name>a divalent metal cation</name>
        <dbReference type="ChEBI" id="CHEBI:60240"/>
        <label>1</label>
    </ligand>
</feature>
<accession>A0A7M2YV26</accession>
<evidence type="ECO:0000313" key="4">
    <source>
        <dbReference type="EMBL" id="RDI73926.1"/>
    </source>
</evidence>
<dbReference type="PANTHER" id="PTHR46124">
    <property type="entry name" value="D-AMINOACYL-TRNA DEACYLASE"/>
    <property type="match status" value="1"/>
</dbReference>
<dbReference type="EMBL" id="QQZY01000006">
    <property type="protein sequence ID" value="RDI73926.1"/>
    <property type="molecule type" value="Genomic_DNA"/>
</dbReference>
<dbReference type="Gene3D" id="3.20.20.140">
    <property type="entry name" value="Metal-dependent hydrolases"/>
    <property type="match status" value="1"/>
</dbReference>
<evidence type="ECO:0000256" key="3">
    <source>
        <dbReference type="PIRSR" id="PIRSR005902-1"/>
    </source>
</evidence>
<dbReference type="Pfam" id="PF01026">
    <property type="entry name" value="TatD_DNase"/>
    <property type="match status" value="1"/>
</dbReference>
<dbReference type="Proteomes" id="UP000254134">
    <property type="component" value="Unassembled WGS sequence"/>
</dbReference>
<reference evidence="4 5" key="1">
    <citation type="submission" date="2018-07" db="EMBL/GenBank/DDBJ databases">
        <title>High-quality-draft genome sequence of Gaiella occulta.</title>
        <authorList>
            <person name="Severino R."/>
            <person name="Froufe H.J.C."/>
            <person name="Rainey F.A."/>
            <person name="Barroso C."/>
            <person name="Albuquerque L."/>
            <person name="Lobo-Da-Cunha A."/>
            <person name="Da Costa M.S."/>
            <person name="Egas C."/>
        </authorList>
    </citation>
    <scope>NUCLEOTIDE SEQUENCE [LARGE SCALE GENOMIC DNA]</scope>
    <source>
        <strain evidence="4 5">F2-233</strain>
    </source>
</reference>
<protein>
    <submittedName>
        <fullName evidence="4">Hydrolase, TatD family</fullName>
    </submittedName>
</protein>
<dbReference type="AlphaFoldDB" id="A0A7M2YV26"/>
<dbReference type="FunFam" id="3.20.20.140:FF:000005">
    <property type="entry name" value="TatD family hydrolase"/>
    <property type="match status" value="1"/>
</dbReference>
<evidence type="ECO:0000256" key="2">
    <source>
        <dbReference type="ARBA" id="ARBA00022801"/>
    </source>
</evidence>
<organism evidence="4 5">
    <name type="scientific">Gaiella occulta</name>
    <dbReference type="NCBI Taxonomy" id="1002870"/>
    <lineage>
        <taxon>Bacteria</taxon>
        <taxon>Bacillati</taxon>
        <taxon>Actinomycetota</taxon>
        <taxon>Thermoleophilia</taxon>
        <taxon>Gaiellales</taxon>
        <taxon>Gaiellaceae</taxon>
        <taxon>Gaiella</taxon>
    </lineage>
</organism>
<dbReference type="InterPro" id="IPR032466">
    <property type="entry name" value="Metal_Hydrolase"/>
</dbReference>
<dbReference type="GO" id="GO:0005829">
    <property type="term" value="C:cytosol"/>
    <property type="evidence" value="ECO:0007669"/>
    <property type="project" value="TreeGrafter"/>
</dbReference>
<evidence type="ECO:0000313" key="5">
    <source>
        <dbReference type="Proteomes" id="UP000254134"/>
    </source>
</evidence>
<keyword evidence="5" id="KW-1185">Reference proteome</keyword>